<protein>
    <recommendedName>
        <fullName evidence="2">Class II aldolase/adducin N-terminal domain-containing protein</fullName>
    </recommendedName>
</protein>
<dbReference type="RefSeq" id="XP_033664356.1">
    <property type="nucleotide sequence ID" value="XM_033817831.1"/>
</dbReference>
<dbReference type="GO" id="GO:0051015">
    <property type="term" value="F:actin filament binding"/>
    <property type="evidence" value="ECO:0007669"/>
    <property type="project" value="TreeGrafter"/>
</dbReference>
<dbReference type="GO" id="GO:0005856">
    <property type="term" value="C:cytoskeleton"/>
    <property type="evidence" value="ECO:0007669"/>
    <property type="project" value="TreeGrafter"/>
</dbReference>
<feature type="domain" description="Class II aldolase/adducin N-terminal" evidence="2">
    <location>
        <begin position="78"/>
        <end position="258"/>
    </location>
</feature>
<dbReference type="Gene3D" id="3.40.225.10">
    <property type="entry name" value="Class II aldolase/adducin N-terminal domain"/>
    <property type="match status" value="1"/>
</dbReference>
<dbReference type="InterPro" id="IPR051017">
    <property type="entry name" value="Aldolase-II_Adducin_sf"/>
</dbReference>
<dbReference type="PANTHER" id="PTHR10672:SF39">
    <property type="entry name" value="CLASS II ALDOLASE_ADDUCIN N-TERMINAL DOMAIN-CONTAINING PROTEIN"/>
    <property type="match status" value="1"/>
</dbReference>
<evidence type="ECO:0000256" key="1">
    <source>
        <dbReference type="SAM" id="MobiDB-lite"/>
    </source>
</evidence>
<dbReference type="AlphaFoldDB" id="A0A6A6C8F7"/>
<accession>A0A6A6C8F7</accession>
<reference evidence="3" key="1">
    <citation type="journal article" date="2020" name="Stud. Mycol.">
        <title>101 Dothideomycetes genomes: a test case for predicting lifestyles and emergence of pathogens.</title>
        <authorList>
            <person name="Haridas S."/>
            <person name="Albert R."/>
            <person name="Binder M."/>
            <person name="Bloem J."/>
            <person name="Labutti K."/>
            <person name="Salamov A."/>
            <person name="Andreopoulos B."/>
            <person name="Baker S."/>
            <person name="Barry K."/>
            <person name="Bills G."/>
            <person name="Bluhm B."/>
            <person name="Cannon C."/>
            <person name="Castanera R."/>
            <person name="Culley D."/>
            <person name="Daum C."/>
            <person name="Ezra D."/>
            <person name="Gonzalez J."/>
            <person name="Henrissat B."/>
            <person name="Kuo A."/>
            <person name="Liang C."/>
            <person name="Lipzen A."/>
            <person name="Lutzoni F."/>
            <person name="Magnuson J."/>
            <person name="Mondo S."/>
            <person name="Nolan M."/>
            <person name="Ohm R."/>
            <person name="Pangilinan J."/>
            <person name="Park H.-J."/>
            <person name="Ramirez L."/>
            <person name="Alfaro M."/>
            <person name="Sun H."/>
            <person name="Tritt A."/>
            <person name="Yoshinaga Y."/>
            <person name="Zwiers L.-H."/>
            <person name="Turgeon B."/>
            <person name="Goodwin S."/>
            <person name="Spatafora J."/>
            <person name="Crous P."/>
            <person name="Grigoriev I."/>
        </authorList>
    </citation>
    <scope>NUCLEOTIDE SEQUENCE</scope>
    <source>
        <strain evidence="3">ATCC 36951</strain>
    </source>
</reference>
<dbReference type="OrthoDB" id="3238794at2759"/>
<name>A0A6A6C8F7_ZASCE</name>
<feature type="region of interest" description="Disordered" evidence="1">
    <location>
        <begin position="1"/>
        <end position="51"/>
    </location>
</feature>
<dbReference type="Proteomes" id="UP000799537">
    <property type="component" value="Unassembled WGS sequence"/>
</dbReference>
<dbReference type="SMART" id="SM01007">
    <property type="entry name" value="Aldolase_II"/>
    <property type="match status" value="1"/>
</dbReference>
<feature type="compositionally biased region" description="Polar residues" evidence="1">
    <location>
        <begin position="1"/>
        <end position="15"/>
    </location>
</feature>
<dbReference type="FunFam" id="3.40.225.10:FF:000009">
    <property type="entry name" value="Class II aldolase/adducin N-terminal"/>
    <property type="match status" value="1"/>
</dbReference>
<dbReference type="PANTHER" id="PTHR10672">
    <property type="entry name" value="ADDUCIN"/>
    <property type="match status" value="1"/>
</dbReference>
<sequence>MAPSIVASNGASNNEHVLVTEPSKSHAKDVYSSGTLKGEDNNNQRLGGMGRAKDGRQLKVRSYPKFDSLEEERLYRKQHLAAAYRVFANCVYDEGVAGHISVRDPILTDHFWLNPLSKHFSEICVSDLILVDEDGQVVVGDEPINVAAFAIHSEIHKARPDVHAACHAHSIYGKAFLVFGRKLDIMTQDSTRFWKSHSVYPQFGGVVFDREEGKRIAQHLGDGKAIILQNHGLLTVGETVDAAAFYFISMDKACQVQLLVEAAEQRSGHKKTIVSDEEAEYSYAQTGSQAKGWLHFQPYYDQILAKTKRSFLR</sequence>
<gene>
    <name evidence="3" type="ORF">M409DRAFT_68412</name>
</gene>
<dbReference type="NCBIfam" id="NF004855">
    <property type="entry name" value="PRK06208.1"/>
    <property type="match status" value="1"/>
</dbReference>
<proteinExistence type="predicted"/>
<organism evidence="3 4">
    <name type="scientific">Zasmidium cellare ATCC 36951</name>
    <dbReference type="NCBI Taxonomy" id="1080233"/>
    <lineage>
        <taxon>Eukaryota</taxon>
        <taxon>Fungi</taxon>
        <taxon>Dikarya</taxon>
        <taxon>Ascomycota</taxon>
        <taxon>Pezizomycotina</taxon>
        <taxon>Dothideomycetes</taxon>
        <taxon>Dothideomycetidae</taxon>
        <taxon>Mycosphaerellales</taxon>
        <taxon>Mycosphaerellaceae</taxon>
        <taxon>Zasmidium</taxon>
    </lineage>
</organism>
<dbReference type="SUPFAM" id="SSF53639">
    <property type="entry name" value="AraD/HMP-PK domain-like"/>
    <property type="match status" value="1"/>
</dbReference>
<dbReference type="GeneID" id="54571103"/>
<evidence type="ECO:0000313" key="4">
    <source>
        <dbReference type="Proteomes" id="UP000799537"/>
    </source>
</evidence>
<evidence type="ECO:0000259" key="2">
    <source>
        <dbReference type="SMART" id="SM01007"/>
    </source>
</evidence>
<dbReference type="Pfam" id="PF00596">
    <property type="entry name" value="Aldolase_II"/>
    <property type="match status" value="1"/>
</dbReference>
<dbReference type="EMBL" id="ML993608">
    <property type="protein sequence ID" value="KAF2163467.1"/>
    <property type="molecule type" value="Genomic_DNA"/>
</dbReference>
<dbReference type="InterPro" id="IPR036409">
    <property type="entry name" value="Aldolase_II/adducin_N_sf"/>
</dbReference>
<keyword evidence="4" id="KW-1185">Reference proteome</keyword>
<dbReference type="InterPro" id="IPR001303">
    <property type="entry name" value="Aldolase_II/adducin_N"/>
</dbReference>
<evidence type="ECO:0000313" key="3">
    <source>
        <dbReference type="EMBL" id="KAF2163467.1"/>
    </source>
</evidence>